<dbReference type="Proteomes" id="UP000219215">
    <property type="component" value="Chromosome DPRO"/>
</dbReference>
<dbReference type="RefSeq" id="WP_097012904.1">
    <property type="nucleotide sequence ID" value="NZ_LT907975.1"/>
</dbReference>
<sequence length="220" mass="25137">MKQDKNIALFIAQKVFAELVYDVQSLEGMPFTMPEVQTYLQGVTVGGHKVSDVEKLKQQKLGWELLIEMVKEDTFTLTKETACAIQKVIGHGEALDPGMFRTAQVGIAGTEYKPPRADELDKLFKSVISDLLKLKDVREQAYRLHLDFARSQFFWDGNKRTGLLMLNGHLMSNGYCPLSIPAKRLTEYNAGMIRFYESGEYNEMMAFLKECHEAMYGRFE</sequence>
<dbReference type="PROSITE" id="PS51459">
    <property type="entry name" value="FIDO"/>
    <property type="match status" value="1"/>
</dbReference>
<dbReference type="PANTHER" id="PTHR13504:SF38">
    <property type="entry name" value="FIDO DOMAIN-CONTAINING PROTEIN"/>
    <property type="match status" value="1"/>
</dbReference>
<dbReference type="SUPFAM" id="SSF140931">
    <property type="entry name" value="Fic-like"/>
    <property type="match status" value="1"/>
</dbReference>
<evidence type="ECO:0000313" key="3">
    <source>
        <dbReference type="Proteomes" id="UP000219215"/>
    </source>
</evidence>
<dbReference type="InterPro" id="IPR040198">
    <property type="entry name" value="Fido_containing"/>
</dbReference>
<accession>A0A2C8FDK7</accession>
<gene>
    <name evidence="2" type="ORF">DPRO_3223</name>
</gene>
<organism evidence="2 3">
    <name type="scientific">Pseudodesulfovibrio profundus</name>
    <dbReference type="NCBI Taxonomy" id="57320"/>
    <lineage>
        <taxon>Bacteria</taxon>
        <taxon>Pseudomonadati</taxon>
        <taxon>Thermodesulfobacteriota</taxon>
        <taxon>Desulfovibrionia</taxon>
        <taxon>Desulfovibrionales</taxon>
        <taxon>Desulfovibrionaceae</taxon>
    </lineage>
</organism>
<dbReference type="Pfam" id="PF02661">
    <property type="entry name" value="Fic"/>
    <property type="match status" value="1"/>
</dbReference>
<dbReference type="EMBL" id="LT907975">
    <property type="protein sequence ID" value="SOB60135.1"/>
    <property type="molecule type" value="Genomic_DNA"/>
</dbReference>
<dbReference type="KEGG" id="pprf:DPRO_3223"/>
<dbReference type="InterPro" id="IPR003812">
    <property type="entry name" value="Fido"/>
</dbReference>
<dbReference type="PANTHER" id="PTHR13504">
    <property type="entry name" value="FIDO DOMAIN-CONTAINING PROTEIN DDB_G0283145"/>
    <property type="match status" value="1"/>
</dbReference>
<evidence type="ECO:0000259" key="1">
    <source>
        <dbReference type="PROSITE" id="PS51459"/>
    </source>
</evidence>
<dbReference type="InterPro" id="IPR036597">
    <property type="entry name" value="Fido-like_dom_sf"/>
</dbReference>
<protein>
    <submittedName>
        <fullName evidence="2">Cell filamentation protein Fic</fullName>
    </submittedName>
</protein>
<dbReference type="OrthoDB" id="9807853at2"/>
<name>A0A2C8FDK7_9BACT</name>
<evidence type="ECO:0000313" key="2">
    <source>
        <dbReference type="EMBL" id="SOB60135.1"/>
    </source>
</evidence>
<keyword evidence="3" id="KW-1185">Reference proteome</keyword>
<dbReference type="Gene3D" id="1.10.3290.10">
    <property type="entry name" value="Fido-like domain"/>
    <property type="match status" value="1"/>
</dbReference>
<feature type="domain" description="Fido" evidence="1">
    <location>
        <begin position="77"/>
        <end position="210"/>
    </location>
</feature>
<reference evidence="3" key="1">
    <citation type="submission" date="2017-09" db="EMBL/GenBank/DDBJ databases">
        <authorList>
            <person name="Regsiter A."/>
            <person name="William W."/>
        </authorList>
    </citation>
    <scope>NUCLEOTIDE SEQUENCE [LARGE SCALE GENOMIC DNA]</scope>
    <source>
        <strain evidence="3">500-1</strain>
    </source>
</reference>
<proteinExistence type="predicted"/>
<dbReference type="AlphaFoldDB" id="A0A2C8FDK7"/>